<proteinExistence type="predicted"/>
<comment type="caution">
    <text evidence="2">The sequence shown here is derived from an EMBL/GenBank/DDBJ whole genome shotgun (WGS) entry which is preliminary data.</text>
</comment>
<evidence type="ECO:0000313" key="2">
    <source>
        <dbReference type="EMBL" id="MDQ0382917.1"/>
    </source>
</evidence>
<reference evidence="2 3" key="1">
    <citation type="submission" date="2023-07" db="EMBL/GenBank/DDBJ databases">
        <title>Sequencing the genomes of 1000 actinobacteria strains.</title>
        <authorList>
            <person name="Klenk H.-P."/>
        </authorList>
    </citation>
    <scope>NUCLEOTIDE SEQUENCE [LARGE SCALE GENOMIC DNA]</scope>
    <source>
        <strain evidence="2 3">DSM 45805</strain>
    </source>
</reference>
<gene>
    <name evidence="2" type="ORF">FB470_006911</name>
</gene>
<feature type="region of interest" description="Disordered" evidence="1">
    <location>
        <begin position="19"/>
        <end position="58"/>
    </location>
</feature>
<keyword evidence="3" id="KW-1185">Reference proteome</keyword>
<protein>
    <submittedName>
        <fullName evidence="2">Uncharacterized protein</fullName>
    </submittedName>
</protein>
<feature type="compositionally biased region" description="Basic and acidic residues" evidence="1">
    <location>
        <begin position="32"/>
        <end position="58"/>
    </location>
</feature>
<name>A0ABU0F5W8_9PSEU</name>
<sequence>MTGPGEQDDLERLRLEAERKGLRRVSQMNADQLRRALAERGRGLDPKQAEEQATGEEH</sequence>
<evidence type="ECO:0000256" key="1">
    <source>
        <dbReference type="SAM" id="MobiDB-lite"/>
    </source>
</evidence>
<dbReference type="Proteomes" id="UP001229651">
    <property type="component" value="Unassembled WGS sequence"/>
</dbReference>
<dbReference type="EMBL" id="JAUSUT010000001">
    <property type="protein sequence ID" value="MDQ0382917.1"/>
    <property type="molecule type" value="Genomic_DNA"/>
</dbReference>
<organism evidence="2 3">
    <name type="scientific">Amycolatopsis thermophila</name>
    <dbReference type="NCBI Taxonomy" id="206084"/>
    <lineage>
        <taxon>Bacteria</taxon>
        <taxon>Bacillati</taxon>
        <taxon>Actinomycetota</taxon>
        <taxon>Actinomycetes</taxon>
        <taxon>Pseudonocardiales</taxon>
        <taxon>Pseudonocardiaceae</taxon>
        <taxon>Amycolatopsis</taxon>
    </lineage>
</organism>
<dbReference type="RefSeq" id="WP_306998496.1">
    <property type="nucleotide sequence ID" value="NZ_JAUSUT010000001.1"/>
</dbReference>
<evidence type="ECO:0000313" key="3">
    <source>
        <dbReference type="Proteomes" id="UP001229651"/>
    </source>
</evidence>
<accession>A0ABU0F5W8</accession>